<dbReference type="Pfam" id="PF02770">
    <property type="entry name" value="Acyl-CoA_dh_M"/>
    <property type="match status" value="1"/>
</dbReference>
<evidence type="ECO:0000256" key="5">
    <source>
        <dbReference type="ARBA" id="ARBA00023002"/>
    </source>
</evidence>
<dbReference type="FunFam" id="2.40.110.10:FF:000011">
    <property type="entry name" value="Acyl-CoA dehydrogenase FadE34"/>
    <property type="match status" value="1"/>
</dbReference>
<evidence type="ECO:0000256" key="3">
    <source>
        <dbReference type="ARBA" id="ARBA00022630"/>
    </source>
</evidence>
<sequence length="414" mass="44997">MQHDTDRGIAGLGELDIDLSDADAEFAADWSTWLDDHLPAMHHKLSEPGSDAARRGLGRAWQLEMAAGGWAAITWPQEFGGRAATARQQLIFYLVSAERRVPPLAGRIGLNLCGPTLIAHGTPEQQQRFLPPMLDGRHVWCQGFSEPSAGSDLASLRTRGVVDGDHLVITGQKIWTSGAQDADWMFALVRTDPVAPKRKGISFVLVPMNAAGVDVRPIRQMSGDAGFNEVFLDAVRVPVTHVVGALNDGWSVTRTTLANERAILFMGQQMALSATLRKAIRLATTPDPYGVRAADDPHLRDRIAQAWIDVELVRLNGMRNLAKVLGGKEPGPEGAMSKLFGQHVEQHLHELALDLGGEFGILDRGADDAPNRGKWALGWLRTRASTIGGGTSEIQRNVLAERILGQPRDPWADA</sequence>
<comment type="similarity">
    <text evidence="2 6">Belongs to the acyl-CoA dehydrogenase family.</text>
</comment>
<dbReference type="Pfam" id="PF02771">
    <property type="entry name" value="Acyl-CoA_dh_N"/>
    <property type="match status" value="1"/>
</dbReference>
<dbReference type="EMBL" id="FLQS01000067">
    <property type="protein sequence ID" value="SBS79095.1"/>
    <property type="molecule type" value="Genomic_DNA"/>
</dbReference>
<evidence type="ECO:0000259" key="9">
    <source>
        <dbReference type="Pfam" id="PF02771"/>
    </source>
</evidence>
<dbReference type="SUPFAM" id="SSF56645">
    <property type="entry name" value="Acyl-CoA dehydrogenase NM domain-like"/>
    <property type="match status" value="1"/>
</dbReference>
<comment type="cofactor">
    <cofactor evidence="1 6">
        <name>FAD</name>
        <dbReference type="ChEBI" id="CHEBI:57692"/>
    </cofactor>
</comment>
<evidence type="ECO:0000256" key="2">
    <source>
        <dbReference type="ARBA" id="ARBA00009347"/>
    </source>
</evidence>
<dbReference type="InterPro" id="IPR009075">
    <property type="entry name" value="AcylCo_DH/oxidase_C"/>
</dbReference>
<evidence type="ECO:0000313" key="10">
    <source>
        <dbReference type="EMBL" id="SBS79095.1"/>
    </source>
</evidence>
<dbReference type="InterPro" id="IPR009100">
    <property type="entry name" value="AcylCoA_DH/oxidase_NM_dom_sf"/>
</dbReference>
<dbReference type="PANTHER" id="PTHR43292">
    <property type="entry name" value="ACYL-COA DEHYDROGENASE"/>
    <property type="match status" value="1"/>
</dbReference>
<dbReference type="InterPro" id="IPR006091">
    <property type="entry name" value="Acyl-CoA_Oxase/DH_mid-dom"/>
</dbReference>
<keyword evidence="5 6" id="KW-0560">Oxidoreductase</keyword>
<proteinExistence type="inferred from homology"/>
<dbReference type="PANTHER" id="PTHR43292:SF3">
    <property type="entry name" value="ACYL-COA DEHYDROGENASE FADE29"/>
    <property type="match status" value="1"/>
</dbReference>
<protein>
    <submittedName>
        <fullName evidence="10">Acyl-CoA dehydrogenase</fullName>
    </submittedName>
</protein>
<dbReference type="InterPro" id="IPR052161">
    <property type="entry name" value="Mycobact_Acyl-CoA_DH"/>
</dbReference>
<gene>
    <name evidence="10" type="ORF">MHPYR_70016</name>
</gene>
<feature type="domain" description="Acyl-CoA oxidase/dehydrogenase middle" evidence="8">
    <location>
        <begin position="141"/>
        <end position="233"/>
    </location>
</feature>
<dbReference type="Gene3D" id="2.40.110.10">
    <property type="entry name" value="Butyryl-CoA Dehydrogenase, subunit A, domain 2"/>
    <property type="match status" value="1"/>
</dbReference>
<evidence type="ECO:0000256" key="4">
    <source>
        <dbReference type="ARBA" id="ARBA00022827"/>
    </source>
</evidence>
<dbReference type="InterPro" id="IPR013786">
    <property type="entry name" value="AcylCoA_DH/ox_N"/>
</dbReference>
<dbReference type="SUPFAM" id="SSF47203">
    <property type="entry name" value="Acyl-CoA dehydrogenase C-terminal domain-like"/>
    <property type="match status" value="1"/>
</dbReference>
<dbReference type="GO" id="GO:0005886">
    <property type="term" value="C:plasma membrane"/>
    <property type="evidence" value="ECO:0007669"/>
    <property type="project" value="TreeGrafter"/>
</dbReference>
<feature type="domain" description="Acyl-CoA dehydrogenase/oxidase N-terminal" evidence="9">
    <location>
        <begin position="59"/>
        <end position="136"/>
    </location>
</feature>
<keyword evidence="4 6" id="KW-0274">FAD</keyword>
<evidence type="ECO:0000256" key="6">
    <source>
        <dbReference type="RuleBase" id="RU362125"/>
    </source>
</evidence>
<organism evidence="10">
    <name type="scientific">uncultured Mycobacterium sp</name>
    <dbReference type="NCBI Taxonomy" id="171292"/>
    <lineage>
        <taxon>Bacteria</taxon>
        <taxon>Bacillati</taxon>
        <taxon>Actinomycetota</taxon>
        <taxon>Actinomycetes</taxon>
        <taxon>Mycobacteriales</taxon>
        <taxon>Mycobacteriaceae</taxon>
        <taxon>Mycobacterium</taxon>
        <taxon>environmental samples</taxon>
    </lineage>
</organism>
<dbReference type="Pfam" id="PF00441">
    <property type="entry name" value="Acyl-CoA_dh_1"/>
    <property type="match status" value="1"/>
</dbReference>
<dbReference type="Gene3D" id="1.20.140.10">
    <property type="entry name" value="Butyryl-CoA Dehydrogenase, subunit A, domain 3"/>
    <property type="match status" value="1"/>
</dbReference>
<dbReference type="GO" id="GO:0050660">
    <property type="term" value="F:flavin adenine dinucleotide binding"/>
    <property type="evidence" value="ECO:0007669"/>
    <property type="project" value="InterPro"/>
</dbReference>
<name>A0A1Y5PKB3_9MYCO</name>
<feature type="domain" description="Acyl-CoA dehydrogenase/oxidase C-terminal" evidence="7">
    <location>
        <begin position="247"/>
        <end position="404"/>
    </location>
</feature>
<dbReference type="InterPro" id="IPR046373">
    <property type="entry name" value="Acyl-CoA_Oxase/DH_mid-dom_sf"/>
</dbReference>
<dbReference type="Gene3D" id="1.10.540.10">
    <property type="entry name" value="Acyl-CoA dehydrogenase/oxidase, N-terminal domain"/>
    <property type="match status" value="1"/>
</dbReference>
<dbReference type="GO" id="GO:0016627">
    <property type="term" value="F:oxidoreductase activity, acting on the CH-CH group of donors"/>
    <property type="evidence" value="ECO:0007669"/>
    <property type="project" value="InterPro"/>
</dbReference>
<dbReference type="InterPro" id="IPR036250">
    <property type="entry name" value="AcylCo_DH-like_C"/>
</dbReference>
<keyword evidence="3 6" id="KW-0285">Flavoprotein</keyword>
<evidence type="ECO:0000259" key="8">
    <source>
        <dbReference type="Pfam" id="PF02770"/>
    </source>
</evidence>
<reference evidence="10" key="1">
    <citation type="submission" date="2016-03" db="EMBL/GenBank/DDBJ databases">
        <authorList>
            <person name="Ploux O."/>
        </authorList>
    </citation>
    <scope>NUCLEOTIDE SEQUENCE</scope>
    <source>
        <strain evidence="10">UC10</strain>
    </source>
</reference>
<evidence type="ECO:0000256" key="1">
    <source>
        <dbReference type="ARBA" id="ARBA00001974"/>
    </source>
</evidence>
<dbReference type="InterPro" id="IPR037069">
    <property type="entry name" value="AcylCoA_DH/ox_N_sf"/>
</dbReference>
<dbReference type="AlphaFoldDB" id="A0A1Y5PKB3"/>
<accession>A0A1Y5PKB3</accession>
<evidence type="ECO:0000259" key="7">
    <source>
        <dbReference type="Pfam" id="PF00441"/>
    </source>
</evidence>